<name>A0A4R6SLA9_LABRH</name>
<proteinExistence type="predicted"/>
<keyword evidence="4" id="KW-1185">Reference proteome</keyword>
<accession>A0A4R6SLA9</accession>
<keyword evidence="2" id="KW-0732">Signal</keyword>
<evidence type="ECO:0000313" key="3">
    <source>
        <dbReference type="EMBL" id="TDQ04737.1"/>
    </source>
</evidence>
<feature type="chain" id="PRO_5038383221" description="Small secreted protein" evidence="2">
    <location>
        <begin position="21"/>
        <end position="205"/>
    </location>
</feature>
<dbReference type="PROSITE" id="PS51257">
    <property type="entry name" value="PROKAR_LIPOPROTEIN"/>
    <property type="match status" value="1"/>
</dbReference>
<feature type="signal peptide" evidence="2">
    <location>
        <begin position="1"/>
        <end position="20"/>
    </location>
</feature>
<dbReference type="EMBL" id="SNXZ01000001">
    <property type="protein sequence ID" value="TDQ04737.1"/>
    <property type="molecule type" value="Genomic_DNA"/>
</dbReference>
<comment type="caution">
    <text evidence="3">The sequence shown here is derived from an EMBL/GenBank/DDBJ whole genome shotgun (WGS) entry which is preliminary data.</text>
</comment>
<dbReference type="AlphaFoldDB" id="A0A4R6SLA9"/>
<feature type="region of interest" description="Disordered" evidence="1">
    <location>
        <begin position="172"/>
        <end position="205"/>
    </location>
</feature>
<evidence type="ECO:0000256" key="1">
    <source>
        <dbReference type="SAM" id="MobiDB-lite"/>
    </source>
</evidence>
<reference evidence="3 4" key="1">
    <citation type="submission" date="2019-03" db="EMBL/GenBank/DDBJ databases">
        <title>Genomic Encyclopedia of Type Strains, Phase IV (KMG-IV): sequencing the most valuable type-strain genomes for metagenomic binning, comparative biology and taxonomic classification.</title>
        <authorList>
            <person name="Goeker M."/>
        </authorList>
    </citation>
    <scope>NUCLEOTIDE SEQUENCE [LARGE SCALE GENOMIC DNA]</scope>
    <source>
        <strain evidence="3 4">DSM 45361</strain>
    </source>
</reference>
<evidence type="ECO:0000256" key="2">
    <source>
        <dbReference type="SAM" id="SignalP"/>
    </source>
</evidence>
<organism evidence="3 4">
    <name type="scientific">Labedaea rhizosphaerae</name>
    <dbReference type="NCBI Taxonomy" id="598644"/>
    <lineage>
        <taxon>Bacteria</taxon>
        <taxon>Bacillati</taxon>
        <taxon>Actinomycetota</taxon>
        <taxon>Actinomycetes</taxon>
        <taxon>Pseudonocardiales</taxon>
        <taxon>Pseudonocardiaceae</taxon>
        <taxon>Labedaea</taxon>
    </lineage>
</organism>
<evidence type="ECO:0000313" key="4">
    <source>
        <dbReference type="Proteomes" id="UP000295444"/>
    </source>
</evidence>
<dbReference type="Proteomes" id="UP000295444">
    <property type="component" value="Unassembled WGS sequence"/>
</dbReference>
<protein>
    <recommendedName>
        <fullName evidence="5">Small secreted protein</fullName>
    </recommendedName>
</protein>
<feature type="compositionally biased region" description="Polar residues" evidence="1">
    <location>
        <begin position="174"/>
        <end position="184"/>
    </location>
</feature>
<feature type="compositionally biased region" description="Low complexity" evidence="1">
    <location>
        <begin position="19"/>
        <end position="55"/>
    </location>
</feature>
<feature type="region of interest" description="Disordered" evidence="1">
    <location>
        <begin position="19"/>
        <end position="64"/>
    </location>
</feature>
<sequence length="205" mass="20814">MTKRLLVVAFVAAFAVSCSSSGGDQASGSSSATPPPSSGASTSASAPSTDSGSAPVPNDPSVRWMDSFCRPIDDLVKSASTQPQIDSSNPDAMRTSLATFFGNIADQLGKTSAALKALGPSPVKGGDEAAKALATQYDKTRTAFLETKQKLEATKDPNALAASMADIGPKMQALGSSNPLASLENNKDLANAAKQAPHCQALATP</sequence>
<gene>
    <name evidence="3" type="ORF">EV186_101693</name>
</gene>
<evidence type="ECO:0008006" key="5">
    <source>
        <dbReference type="Google" id="ProtNLM"/>
    </source>
</evidence>